<dbReference type="InterPro" id="IPR015915">
    <property type="entry name" value="Kelch-typ_b-propeller"/>
</dbReference>
<dbReference type="OrthoDB" id="331359at2759"/>
<feature type="region of interest" description="Disordered" evidence="1">
    <location>
        <begin position="297"/>
        <end position="319"/>
    </location>
</feature>
<evidence type="ECO:0000256" key="1">
    <source>
        <dbReference type="SAM" id="MobiDB-lite"/>
    </source>
</evidence>
<proteinExistence type="predicted"/>
<dbReference type="Pfam" id="PF01344">
    <property type="entry name" value="Kelch_1"/>
    <property type="match status" value="3"/>
</dbReference>
<dbReference type="PANTHER" id="PTHR45632">
    <property type="entry name" value="LD33804P"/>
    <property type="match status" value="1"/>
</dbReference>
<dbReference type="SMART" id="SM00612">
    <property type="entry name" value="Kelch"/>
    <property type="match status" value="3"/>
</dbReference>
<protein>
    <submittedName>
        <fullName evidence="2">Kelch repeat-containing protein</fullName>
    </submittedName>
</protein>
<gene>
    <name evidence="2" type="ORF">TGFOU_272030A</name>
</gene>
<dbReference type="Proteomes" id="UP000028838">
    <property type="component" value="Unassembled WGS sequence"/>
</dbReference>
<dbReference type="AlphaFoldDB" id="A0A086L174"/>
<dbReference type="VEuPathDB" id="ToxoDB:TGFOU_272030A"/>
<feature type="region of interest" description="Disordered" evidence="1">
    <location>
        <begin position="241"/>
        <end position="285"/>
    </location>
</feature>
<evidence type="ECO:0000313" key="2">
    <source>
        <dbReference type="EMBL" id="KFG50392.1"/>
    </source>
</evidence>
<comment type="caution">
    <text evidence="2">The sequence shown here is derived from an EMBL/GenBank/DDBJ whole genome shotgun (WGS) entry which is preliminary data.</text>
</comment>
<feature type="region of interest" description="Disordered" evidence="1">
    <location>
        <begin position="366"/>
        <end position="396"/>
    </location>
</feature>
<dbReference type="InterPro" id="IPR006652">
    <property type="entry name" value="Kelch_1"/>
</dbReference>
<name>A0A086L174_TOXGO</name>
<feature type="region of interest" description="Disordered" evidence="1">
    <location>
        <begin position="1"/>
        <end position="44"/>
    </location>
</feature>
<dbReference type="PANTHER" id="PTHR45632:SF26">
    <property type="entry name" value="BTB DOMAIN-CONTAINING PROTEIN"/>
    <property type="match status" value="1"/>
</dbReference>
<organism evidence="2 3">
    <name type="scientific">Toxoplasma gondii FOU</name>
    <dbReference type="NCBI Taxonomy" id="943167"/>
    <lineage>
        <taxon>Eukaryota</taxon>
        <taxon>Sar</taxon>
        <taxon>Alveolata</taxon>
        <taxon>Apicomplexa</taxon>
        <taxon>Conoidasida</taxon>
        <taxon>Coccidia</taxon>
        <taxon>Eucoccidiorida</taxon>
        <taxon>Eimeriorina</taxon>
        <taxon>Sarcocystidae</taxon>
        <taxon>Toxoplasma</taxon>
    </lineage>
</organism>
<dbReference type="InterPro" id="IPR011043">
    <property type="entry name" value="Gal_Oxase/kelch_b-propeller"/>
</dbReference>
<evidence type="ECO:0000313" key="3">
    <source>
        <dbReference type="Proteomes" id="UP000028838"/>
    </source>
</evidence>
<sequence length="411" mass="43789">MADKPVCTPVCGSPGDSPFRGEPPESDKSRDKAEDHPWVVLSGGNEERRPVDVAYKLVVAPSGLLGVRTPDGELQETAAGASKQQTLEKSPLLLPEATLPKLQTPRYGHVTCVTSGHEVLLVGGRDGQTVLNSVERFEETEERWVSMPSLHFARAHHAGCAVSGGRAVVLGGENEKGVLKSVELYHPVKRNWINLAPLQHQRHSFGAVAIGSNIFALGGRDAAGDHGRVLKTVEGLAIAPLSSPSCSRSSSLATAPSSPAGVSADAVAQGSPGVHTPQAPQQGTACDRAEPLHAVQGAGKQACSGEGGASHGAEGWQSLPSMKHGRASFGVAQYRGLIFCAGGTNGVKPLSSVEMFDSSTNEWFERKSRKEETRRRTPSLRPSVTPQKACTCRLPRPKNERRERPRFYVFL</sequence>
<dbReference type="EMBL" id="AEYH02001448">
    <property type="protein sequence ID" value="KFG50392.1"/>
    <property type="molecule type" value="Genomic_DNA"/>
</dbReference>
<dbReference type="SUPFAM" id="SSF50965">
    <property type="entry name" value="Galactose oxidase, central domain"/>
    <property type="match status" value="1"/>
</dbReference>
<feature type="compositionally biased region" description="Basic and acidic residues" evidence="1">
    <location>
        <begin position="366"/>
        <end position="375"/>
    </location>
</feature>
<feature type="compositionally biased region" description="Basic and acidic residues" evidence="1">
    <location>
        <begin position="22"/>
        <end position="37"/>
    </location>
</feature>
<dbReference type="Gene3D" id="2.120.10.80">
    <property type="entry name" value="Kelch-type beta propeller"/>
    <property type="match status" value="2"/>
</dbReference>
<reference evidence="2 3" key="1">
    <citation type="submission" date="2014-07" db="EMBL/GenBank/DDBJ databases">
        <authorList>
            <person name="Sibley D."/>
            <person name="Venepally P."/>
            <person name="Karamycheva S."/>
            <person name="Hadjithomas M."/>
            <person name="Khan A."/>
            <person name="Brunk B."/>
            <person name="Roos D."/>
            <person name="Caler E."/>
            <person name="Lorenzi H."/>
        </authorList>
    </citation>
    <scope>NUCLEOTIDE SEQUENCE [LARGE SCALE GENOMIC DNA]</scope>
    <source>
        <strain evidence="2 3">FOU</strain>
    </source>
</reference>
<accession>A0A086L174</accession>
<feature type="compositionally biased region" description="Low complexity" evidence="1">
    <location>
        <begin position="241"/>
        <end position="260"/>
    </location>
</feature>